<dbReference type="Gene3D" id="3.40.630.30">
    <property type="match status" value="1"/>
</dbReference>
<name>A0A2M8PHZ0_9CHLR</name>
<dbReference type="GO" id="GO:0016747">
    <property type="term" value="F:acyltransferase activity, transferring groups other than amino-acyl groups"/>
    <property type="evidence" value="ECO:0007669"/>
    <property type="project" value="InterPro"/>
</dbReference>
<reference evidence="4 5" key="1">
    <citation type="submission" date="2017-11" db="EMBL/GenBank/DDBJ databases">
        <title>Evolution of Phototrophy in the Chloroflexi Phylum Driven by Horizontal Gene Transfer.</title>
        <authorList>
            <person name="Ward L.M."/>
            <person name="Hemp J."/>
            <person name="Shih P.M."/>
            <person name="Mcglynn S.E."/>
            <person name="Fischer W."/>
        </authorList>
    </citation>
    <scope>NUCLEOTIDE SEQUENCE [LARGE SCALE GENOMIC DNA]</scope>
    <source>
        <strain evidence="4">JP3_13</strain>
    </source>
</reference>
<dbReference type="PROSITE" id="PS51186">
    <property type="entry name" value="GNAT"/>
    <property type="match status" value="1"/>
</dbReference>
<evidence type="ECO:0000256" key="2">
    <source>
        <dbReference type="ARBA" id="ARBA00023315"/>
    </source>
</evidence>
<evidence type="ECO:0000256" key="1">
    <source>
        <dbReference type="ARBA" id="ARBA00022679"/>
    </source>
</evidence>
<comment type="caution">
    <text evidence="4">The sequence shown here is derived from an EMBL/GenBank/DDBJ whole genome shotgun (WGS) entry which is preliminary data.</text>
</comment>
<dbReference type="InterPro" id="IPR050680">
    <property type="entry name" value="YpeA/RimI_acetyltransf"/>
</dbReference>
<dbReference type="PANTHER" id="PTHR43420:SF12">
    <property type="entry name" value="N-ACETYLTRANSFERASE DOMAIN-CONTAINING PROTEIN"/>
    <property type="match status" value="1"/>
</dbReference>
<gene>
    <name evidence="4" type="ORF">CUN49_01760</name>
</gene>
<protein>
    <recommendedName>
        <fullName evidence="3">N-acetyltransferase domain-containing protein</fullName>
    </recommendedName>
</protein>
<dbReference type="CDD" id="cd04301">
    <property type="entry name" value="NAT_SF"/>
    <property type="match status" value="1"/>
</dbReference>
<sequence length="176" mass="20923">MTALERHTLCLQLQVIFRFAEREDLPKLEWYGKYTHFRRVFERTYEEQLRGLRLMLLADVNGFPIGQIFIQLERYEDSWRAMGKHAYLYSLRVMDAFQRQGLGSALLREAEAILRERRYASVSIAAAKENSAARRLYERHGFCVIAEDAGRWSYEDHQGVMHYVNEPCWILEKTLR</sequence>
<dbReference type="InterPro" id="IPR016181">
    <property type="entry name" value="Acyl_CoA_acyltransferase"/>
</dbReference>
<evidence type="ECO:0000313" key="5">
    <source>
        <dbReference type="Proteomes" id="UP000229681"/>
    </source>
</evidence>
<organism evidence="4 5">
    <name type="scientific">Candidatus Thermofonsia Clade 1 bacterium</name>
    <dbReference type="NCBI Taxonomy" id="2364210"/>
    <lineage>
        <taxon>Bacteria</taxon>
        <taxon>Bacillati</taxon>
        <taxon>Chloroflexota</taxon>
        <taxon>Candidatus Thermofontia</taxon>
        <taxon>Candidatus Thermofonsia Clade 1</taxon>
    </lineage>
</organism>
<feature type="domain" description="N-acetyltransferase" evidence="3">
    <location>
        <begin position="15"/>
        <end position="176"/>
    </location>
</feature>
<dbReference type="AlphaFoldDB" id="A0A2M8PHZ0"/>
<evidence type="ECO:0000259" key="3">
    <source>
        <dbReference type="PROSITE" id="PS51186"/>
    </source>
</evidence>
<dbReference type="PANTHER" id="PTHR43420">
    <property type="entry name" value="ACETYLTRANSFERASE"/>
    <property type="match status" value="1"/>
</dbReference>
<dbReference type="Proteomes" id="UP000229681">
    <property type="component" value="Unassembled WGS sequence"/>
</dbReference>
<dbReference type="Pfam" id="PF00583">
    <property type="entry name" value="Acetyltransf_1"/>
    <property type="match status" value="1"/>
</dbReference>
<dbReference type="InterPro" id="IPR000182">
    <property type="entry name" value="GNAT_dom"/>
</dbReference>
<dbReference type="EMBL" id="PGTM01000012">
    <property type="protein sequence ID" value="PJF37170.1"/>
    <property type="molecule type" value="Genomic_DNA"/>
</dbReference>
<keyword evidence="1" id="KW-0808">Transferase</keyword>
<proteinExistence type="predicted"/>
<keyword evidence="2" id="KW-0012">Acyltransferase</keyword>
<accession>A0A2M8PHZ0</accession>
<dbReference type="SUPFAM" id="SSF55729">
    <property type="entry name" value="Acyl-CoA N-acyltransferases (Nat)"/>
    <property type="match status" value="1"/>
</dbReference>
<evidence type="ECO:0000313" key="4">
    <source>
        <dbReference type="EMBL" id="PJF37170.1"/>
    </source>
</evidence>